<evidence type="ECO:0000256" key="3">
    <source>
        <dbReference type="ARBA" id="ARBA00012438"/>
    </source>
</evidence>
<comment type="caution">
    <text evidence="14">The sequence shown here is derived from an EMBL/GenBank/DDBJ whole genome shotgun (WGS) entry which is preliminary data.</text>
</comment>
<dbReference type="Proteomes" id="UP000694660">
    <property type="component" value="Unassembled WGS sequence"/>
</dbReference>
<evidence type="ECO:0000256" key="4">
    <source>
        <dbReference type="ARBA" id="ARBA00022553"/>
    </source>
</evidence>
<feature type="domain" description="CHASE" evidence="13">
    <location>
        <begin position="143"/>
        <end position="243"/>
    </location>
</feature>
<keyword evidence="8 11" id="KW-1133">Transmembrane helix</keyword>
<evidence type="ECO:0000256" key="8">
    <source>
        <dbReference type="ARBA" id="ARBA00022989"/>
    </source>
</evidence>
<dbReference type="InterPro" id="IPR006189">
    <property type="entry name" value="CHASE_dom"/>
</dbReference>
<evidence type="ECO:0000256" key="1">
    <source>
        <dbReference type="ARBA" id="ARBA00000085"/>
    </source>
</evidence>
<dbReference type="Gene3D" id="3.30.450.350">
    <property type="entry name" value="CHASE domain"/>
    <property type="match status" value="1"/>
</dbReference>
<dbReference type="InterPro" id="IPR035965">
    <property type="entry name" value="PAS-like_dom_sf"/>
</dbReference>
<evidence type="ECO:0000259" key="12">
    <source>
        <dbReference type="PROSITE" id="PS50113"/>
    </source>
</evidence>
<evidence type="ECO:0000313" key="15">
    <source>
        <dbReference type="Proteomes" id="UP000694660"/>
    </source>
</evidence>
<dbReference type="InterPro" id="IPR000700">
    <property type="entry name" value="PAS-assoc_C"/>
</dbReference>
<dbReference type="Pfam" id="PF08447">
    <property type="entry name" value="PAS_3"/>
    <property type="match status" value="1"/>
</dbReference>
<dbReference type="GO" id="GO:0016020">
    <property type="term" value="C:membrane"/>
    <property type="evidence" value="ECO:0007669"/>
    <property type="project" value="UniProtKB-SubCell"/>
</dbReference>
<keyword evidence="5" id="KW-0808">Transferase</keyword>
<dbReference type="SMART" id="SM00086">
    <property type="entry name" value="PAC"/>
    <property type="match status" value="1"/>
</dbReference>
<name>A0A944H782_DENI1</name>
<keyword evidence="9 11" id="KW-0472">Membrane</keyword>
<feature type="transmembrane region" description="Helical" evidence="11">
    <location>
        <begin position="15"/>
        <end position="35"/>
    </location>
</feature>
<dbReference type="GO" id="GO:0007165">
    <property type="term" value="P:signal transduction"/>
    <property type="evidence" value="ECO:0007669"/>
    <property type="project" value="UniProtKB-ARBA"/>
</dbReference>
<dbReference type="GO" id="GO:0004673">
    <property type="term" value="F:protein histidine kinase activity"/>
    <property type="evidence" value="ECO:0007669"/>
    <property type="project" value="UniProtKB-EC"/>
</dbReference>
<evidence type="ECO:0000256" key="11">
    <source>
        <dbReference type="SAM" id="Phobius"/>
    </source>
</evidence>
<keyword evidence="4" id="KW-0597">Phosphoprotein</keyword>
<dbReference type="AlphaFoldDB" id="A0A944H782"/>
<evidence type="ECO:0000256" key="9">
    <source>
        <dbReference type="ARBA" id="ARBA00023136"/>
    </source>
</evidence>
<dbReference type="InterPro" id="IPR000014">
    <property type="entry name" value="PAS"/>
</dbReference>
<sequence>MIPSDAPDAPSHRRWWWPLLAVVLVVSLAMTAWAVTRARVLAAAEARFAADADAVVAAAEARLTGFARVLRGAAGLVWVAGTVPPSAWEAYVDGLDLARAYPGFSGMSVAWRIHDEGREQLDRWVAGAVGEYFDIRPDGERAQYLPVVRVAPAPADLSRVLGFDLLSDPVRREAAERAWRSGALALSAHTAVRGDSGEGEPAFSLLMPIYVTAQAPSSEAGRAVAATGVISAEFRAAAFLESLLSGPTRLMSVHLHDSRAADPAERLAVRGVDEPMARFTAARALHVGGHSWYFRLASTPAYEAQLPGWQAAAAAGAVLVLGSLFAALMLSLAAGRRRARDTAQQLRAEVQDASRRLQLALDGAGEGGWDWDPARGGMHASARTLAIFGVTEPHPPSQLLAVWRSRLHPDDRATVDLALSQHLEAGVPLDMRYRVVLPDGAVRWVRTRGQARHDAGGNLLGVAGFVADVSAAQQAAEAQTRLAACHAGTLALLPGTLLEFDAEGRCVARQGPDDARSGLPMTDVVGRRLADLLPAAAARRVMQAFHRVAVHGGVERIAYERDGADGETPRIEAGVTRIETGGFLCLLRPLGAHSAHQS</sequence>
<feature type="coiled-coil region" evidence="10">
    <location>
        <begin position="336"/>
        <end position="363"/>
    </location>
</feature>
<gene>
    <name evidence="14" type="ORF">I8J34_07000</name>
</gene>
<dbReference type="NCBIfam" id="TIGR00229">
    <property type="entry name" value="sensory_box"/>
    <property type="match status" value="1"/>
</dbReference>
<keyword evidence="15" id="KW-1185">Reference proteome</keyword>
<dbReference type="SUPFAM" id="SSF55785">
    <property type="entry name" value="PYP-like sensor domain (PAS domain)"/>
    <property type="match status" value="2"/>
</dbReference>
<keyword evidence="10" id="KW-0175">Coiled coil</keyword>
<comment type="subcellular location">
    <subcellularLocation>
        <location evidence="2">Membrane</location>
    </subcellularLocation>
</comment>
<dbReference type="PANTHER" id="PTHR43304:SF1">
    <property type="entry name" value="PAC DOMAIN-CONTAINING PROTEIN"/>
    <property type="match status" value="1"/>
</dbReference>
<dbReference type="PROSITE" id="PS50113">
    <property type="entry name" value="PAC"/>
    <property type="match status" value="1"/>
</dbReference>
<dbReference type="Pfam" id="PF03924">
    <property type="entry name" value="CHASE"/>
    <property type="match status" value="1"/>
</dbReference>
<evidence type="ECO:0000256" key="5">
    <source>
        <dbReference type="ARBA" id="ARBA00022679"/>
    </source>
</evidence>
<dbReference type="RefSeq" id="WP_214360691.1">
    <property type="nucleotide sequence ID" value="NZ_JAEKFT010000006.1"/>
</dbReference>
<evidence type="ECO:0000256" key="2">
    <source>
        <dbReference type="ARBA" id="ARBA00004370"/>
    </source>
</evidence>
<dbReference type="InterPro" id="IPR052162">
    <property type="entry name" value="Sensor_kinase/Photoreceptor"/>
</dbReference>
<proteinExistence type="predicted"/>
<keyword evidence="6 11" id="KW-0812">Transmembrane</keyword>
<evidence type="ECO:0000313" key="14">
    <source>
        <dbReference type="EMBL" id="MBT0960924.1"/>
    </source>
</evidence>
<keyword evidence="7" id="KW-0418">Kinase</keyword>
<organism evidence="14 15">
    <name type="scientific">Denitromonas iodatirespirans</name>
    <dbReference type="NCBI Taxonomy" id="2795389"/>
    <lineage>
        <taxon>Bacteria</taxon>
        <taxon>Pseudomonadati</taxon>
        <taxon>Pseudomonadota</taxon>
        <taxon>Betaproteobacteria</taxon>
        <taxon>Rhodocyclales</taxon>
        <taxon>Zoogloeaceae</taxon>
        <taxon>Denitromonas</taxon>
    </lineage>
</organism>
<dbReference type="CDD" id="cd00130">
    <property type="entry name" value="PAS"/>
    <property type="match status" value="1"/>
</dbReference>
<comment type="catalytic activity">
    <reaction evidence="1">
        <text>ATP + protein L-histidine = ADP + protein N-phospho-L-histidine.</text>
        <dbReference type="EC" id="2.7.13.3"/>
    </reaction>
</comment>
<dbReference type="InterPro" id="IPR042240">
    <property type="entry name" value="CHASE_sf"/>
</dbReference>
<feature type="transmembrane region" description="Helical" evidence="11">
    <location>
        <begin position="311"/>
        <end position="334"/>
    </location>
</feature>
<accession>A0A944H782</accession>
<protein>
    <recommendedName>
        <fullName evidence="3">histidine kinase</fullName>
        <ecNumber evidence="3">2.7.13.3</ecNumber>
    </recommendedName>
</protein>
<feature type="domain" description="PAC" evidence="12">
    <location>
        <begin position="429"/>
        <end position="481"/>
    </location>
</feature>
<evidence type="ECO:0000256" key="6">
    <source>
        <dbReference type="ARBA" id="ARBA00022692"/>
    </source>
</evidence>
<dbReference type="EC" id="2.7.13.3" evidence="3"/>
<dbReference type="EMBL" id="JAEKFT010000006">
    <property type="protein sequence ID" value="MBT0960924.1"/>
    <property type="molecule type" value="Genomic_DNA"/>
</dbReference>
<evidence type="ECO:0000256" key="10">
    <source>
        <dbReference type="SAM" id="Coils"/>
    </source>
</evidence>
<dbReference type="SMART" id="SM01079">
    <property type="entry name" value="CHASE"/>
    <property type="match status" value="1"/>
</dbReference>
<reference evidence="15" key="1">
    <citation type="journal article" date="2022" name="ISME J.">
        <title>Genetic and phylogenetic analysis of dissimilatory iodate-reducing bacteria identifies potential niches across the world's oceans.</title>
        <authorList>
            <person name="Reyes-Umana V."/>
            <person name="Henning Z."/>
            <person name="Lee K."/>
            <person name="Barnum T.P."/>
            <person name="Coates J.D."/>
        </authorList>
    </citation>
    <scope>NUCLEOTIDE SEQUENCE [LARGE SCALE GENOMIC DNA]</scope>
    <source>
        <strain evidence="15">IR12</strain>
    </source>
</reference>
<dbReference type="PROSITE" id="PS50839">
    <property type="entry name" value="CHASE"/>
    <property type="match status" value="1"/>
</dbReference>
<dbReference type="InterPro" id="IPR013655">
    <property type="entry name" value="PAS_fold_3"/>
</dbReference>
<dbReference type="PANTHER" id="PTHR43304">
    <property type="entry name" value="PHYTOCHROME-LIKE PROTEIN CPH1"/>
    <property type="match status" value="1"/>
</dbReference>
<evidence type="ECO:0000256" key="7">
    <source>
        <dbReference type="ARBA" id="ARBA00022777"/>
    </source>
</evidence>
<dbReference type="Gene3D" id="3.30.450.20">
    <property type="entry name" value="PAS domain"/>
    <property type="match status" value="1"/>
</dbReference>
<evidence type="ECO:0000259" key="13">
    <source>
        <dbReference type="PROSITE" id="PS50839"/>
    </source>
</evidence>
<dbReference type="InterPro" id="IPR001610">
    <property type="entry name" value="PAC"/>
</dbReference>